<comment type="catalytic activity">
    <reaction evidence="9">
        <text>a 5'-end NAD(+)-phospho-ribonucleoside in mRNA + H2O = a 5'-end phospho-adenosine-phospho-ribonucleoside in mRNA + beta-nicotinamide D-ribonucleotide + 2 H(+)</text>
        <dbReference type="Rhea" id="RHEA:60876"/>
        <dbReference type="Rhea" id="RHEA-COMP:15698"/>
        <dbReference type="Rhea" id="RHEA-COMP:15719"/>
        <dbReference type="ChEBI" id="CHEBI:14649"/>
        <dbReference type="ChEBI" id="CHEBI:15377"/>
        <dbReference type="ChEBI" id="CHEBI:15378"/>
        <dbReference type="ChEBI" id="CHEBI:144029"/>
        <dbReference type="ChEBI" id="CHEBI:144051"/>
    </reaction>
    <physiologicalReaction direction="left-to-right" evidence="9">
        <dbReference type="Rhea" id="RHEA:60877"/>
    </physiologicalReaction>
</comment>
<dbReference type="Gene3D" id="3.90.79.20">
    <property type="match status" value="1"/>
</dbReference>
<dbReference type="InterPro" id="IPR020084">
    <property type="entry name" value="NUDIX_hydrolase_CS"/>
</dbReference>
<evidence type="ECO:0000256" key="5">
    <source>
        <dbReference type="ARBA" id="ARBA00022723"/>
    </source>
</evidence>
<reference evidence="12" key="1">
    <citation type="journal article" date="2019" name="Int. J. Syst. Evol. Microbiol.">
        <title>The Global Catalogue of Microorganisms (GCM) 10K type strain sequencing project: providing services to taxonomists for standard genome sequencing and annotation.</title>
        <authorList>
            <consortium name="The Broad Institute Genomics Platform"/>
            <consortium name="The Broad Institute Genome Sequencing Center for Infectious Disease"/>
            <person name="Wu L."/>
            <person name="Ma J."/>
        </authorList>
    </citation>
    <scope>NUCLEOTIDE SEQUENCE [LARGE SCALE GENOMIC DNA]</scope>
    <source>
        <strain evidence="12">CCUG 43304</strain>
    </source>
</reference>
<dbReference type="CDD" id="cd03429">
    <property type="entry name" value="NUDIX_NADH_pyrophosphatase_Nudt13"/>
    <property type="match status" value="1"/>
</dbReference>
<dbReference type="EMBL" id="JBHSTP010000001">
    <property type="protein sequence ID" value="MFC6355049.1"/>
    <property type="molecule type" value="Genomic_DNA"/>
</dbReference>
<comment type="caution">
    <text evidence="11">The sequence shown here is derived from an EMBL/GenBank/DDBJ whole genome shotgun (WGS) entry which is preliminary data.</text>
</comment>
<protein>
    <recommendedName>
        <fullName evidence="4">NAD(+) diphosphatase</fullName>
        <ecNumber evidence="4">3.6.1.22</ecNumber>
    </recommendedName>
</protein>
<keyword evidence="8" id="KW-0520">NAD</keyword>
<gene>
    <name evidence="11" type="primary">nudC</name>
    <name evidence="11" type="ORF">ACFQB0_02825</name>
</gene>
<proteinExistence type="inferred from homology"/>
<dbReference type="SUPFAM" id="SSF55811">
    <property type="entry name" value="Nudix"/>
    <property type="match status" value="1"/>
</dbReference>
<evidence type="ECO:0000256" key="9">
    <source>
        <dbReference type="ARBA" id="ARBA00023679"/>
    </source>
</evidence>
<evidence type="ECO:0000313" key="11">
    <source>
        <dbReference type="EMBL" id="MFC6355049.1"/>
    </source>
</evidence>
<organism evidence="11 12">
    <name type="scientific">Luethyella okanaganae</name>
    <dbReference type="NCBI Taxonomy" id="69372"/>
    <lineage>
        <taxon>Bacteria</taxon>
        <taxon>Bacillati</taxon>
        <taxon>Actinomycetota</taxon>
        <taxon>Actinomycetes</taxon>
        <taxon>Micrococcales</taxon>
        <taxon>Microbacteriaceae</taxon>
        <taxon>Luethyella</taxon>
    </lineage>
</organism>
<dbReference type="InterPro" id="IPR049734">
    <property type="entry name" value="NudC-like_C"/>
</dbReference>
<feature type="domain" description="Nudix hydrolase" evidence="10">
    <location>
        <begin position="175"/>
        <end position="307"/>
    </location>
</feature>
<comment type="cofactor">
    <cofactor evidence="2">
        <name>Zn(2+)</name>
        <dbReference type="ChEBI" id="CHEBI:29105"/>
    </cofactor>
</comment>
<evidence type="ECO:0000313" key="12">
    <source>
        <dbReference type="Proteomes" id="UP001596306"/>
    </source>
</evidence>
<evidence type="ECO:0000256" key="6">
    <source>
        <dbReference type="ARBA" id="ARBA00022801"/>
    </source>
</evidence>
<dbReference type="RefSeq" id="WP_386727339.1">
    <property type="nucleotide sequence ID" value="NZ_JBHSTP010000001.1"/>
</dbReference>
<evidence type="ECO:0000256" key="2">
    <source>
        <dbReference type="ARBA" id="ARBA00001947"/>
    </source>
</evidence>
<dbReference type="PANTHER" id="PTHR42904:SF6">
    <property type="entry name" value="NAD-CAPPED RNA HYDROLASE NUDT12"/>
    <property type="match status" value="1"/>
</dbReference>
<dbReference type="GO" id="GO:0016787">
    <property type="term" value="F:hydrolase activity"/>
    <property type="evidence" value="ECO:0007669"/>
    <property type="project" value="UniProtKB-KW"/>
</dbReference>
<dbReference type="Pfam" id="PF00293">
    <property type="entry name" value="NUDIX"/>
    <property type="match status" value="1"/>
</dbReference>
<comment type="cofactor">
    <cofactor evidence="1">
        <name>Mg(2+)</name>
        <dbReference type="ChEBI" id="CHEBI:18420"/>
    </cofactor>
</comment>
<evidence type="ECO:0000259" key="10">
    <source>
        <dbReference type="PROSITE" id="PS51462"/>
    </source>
</evidence>
<dbReference type="Pfam" id="PF09296">
    <property type="entry name" value="NUDIX-like"/>
    <property type="match status" value="1"/>
</dbReference>
<comment type="similarity">
    <text evidence="3">Belongs to the Nudix hydrolase family. NudC subfamily.</text>
</comment>
<dbReference type="InterPro" id="IPR015376">
    <property type="entry name" value="Znr_NADH_PPase"/>
</dbReference>
<dbReference type="PANTHER" id="PTHR42904">
    <property type="entry name" value="NUDIX HYDROLASE, NUDC SUBFAMILY"/>
    <property type="match status" value="1"/>
</dbReference>
<dbReference type="Proteomes" id="UP001596306">
    <property type="component" value="Unassembled WGS sequence"/>
</dbReference>
<dbReference type="Gene3D" id="3.90.79.10">
    <property type="entry name" value="Nucleoside Triphosphate Pyrophosphohydrolase"/>
    <property type="match status" value="1"/>
</dbReference>
<evidence type="ECO:0000256" key="3">
    <source>
        <dbReference type="ARBA" id="ARBA00009595"/>
    </source>
</evidence>
<dbReference type="PROSITE" id="PS51462">
    <property type="entry name" value="NUDIX"/>
    <property type="match status" value="1"/>
</dbReference>
<sequence length="320" mass="34502">MSQPFPARLPLVRQDVDRNAGVRADPGLIDRLRADPATRVLPIARGRALAAEQVDGSAPRLDLLPPDAIPTAETWIYLGLSTSVSSVEAPGTPLLAAVLTDAAASALQSEELRWAGLRSIAAHLDDRDAGLFTEAIAVANWHDSHRFCPRCGTATDTVQAGWVRLCPVDNVEVFPRTDPAVIVRITDDADRILLGSNALWEPNRYSLLAGFVEPGESFEAAVLRETHEESGLRVANPVYLGSQPWPFPASIMVGFGATLADDEAPHAVVPDGEEILELRWFSREQLREAFAEILLPGPSSIAHAIVADWYGSPLESAQDG</sequence>
<dbReference type="NCBIfam" id="NF001299">
    <property type="entry name" value="PRK00241.1"/>
    <property type="match status" value="1"/>
</dbReference>
<dbReference type="InterPro" id="IPR050241">
    <property type="entry name" value="NAD-cap_RNA_hydrolase_NudC"/>
</dbReference>
<evidence type="ECO:0000256" key="7">
    <source>
        <dbReference type="ARBA" id="ARBA00022842"/>
    </source>
</evidence>
<evidence type="ECO:0000256" key="4">
    <source>
        <dbReference type="ARBA" id="ARBA00012381"/>
    </source>
</evidence>
<dbReference type="InterPro" id="IPR015375">
    <property type="entry name" value="NADH_PPase-like_N"/>
</dbReference>
<dbReference type="PROSITE" id="PS00893">
    <property type="entry name" value="NUDIX_BOX"/>
    <property type="match status" value="1"/>
</dbReference>
<evidence type="ECO:0000256" key="1">
    <source>
        <dbReference type="ARBA" id="ARBA00001946"/>
    </source>
</evidence>
<keyword evidence="5" id="KW-0479">Metal-binding</keyword>
<name>A0ABW1VAS6_9MICO</name>
<keyword evidence="6 11" id="KW-0378">Hydrolase</keyword>
<evidence type="ECO:0000256" key="8">
    <source>
        <dbReference type="ARBA" id="ARBA00023027"/>
    </source>
</evidence>
<dbReference type="EC" id="3.6.1.22" evidence="4"/>
<dbReference type="InterPro" id="IPR015797">
    <property type="entry name" value="NUDIX_hydrolase-like_dom_sf"/>
</dbReference>
<dbReference type="Pfam" id="PF09297">
    <property type="entry name" value="Zn_ribbon_NUD"/>
    <property type="match status" value="1"/>
</dbReference>
<keyword evidence="12" id="KW-1185">Reference proteome</keyword>
<keyword evidence="7" id="KW-0460">Magnesium</keyword>
<accession>A0ABW1VAS6</accession>
<dbReference type="InterPro" id="IPR000086">
    <property type="entry name" value="NUDIX_hydrolase_dom"/>
</dbReference>